<reference evidence="3 4" key="1">
    <citation type="submission" date="2022-05" db="EMBL/GenBank/DDBJ databases">
        <authorList>
            <consortium name="Genoscope - CEA"/>
            <person name="William W."/>
        </authorList>
    </citation>
    <scope>NUCLEOTIDE SEQUENCE [LARGE SCALE GENOMIC DNA]</scope>
</reference>
<feature type="region of interest" description="Disordered" evidence="1">
    <location>
        <begin position="1109"/>
        <end position="1139"/>
    </location>
</feature>
<feature type="compositionally biased region" description="Basic residues" evidence="1">
    <location>
        <begin position="1309"/>
        <end position="1320"/>
    </location>
</feature>
<dbReference type="GO" id="GO:0008408">
    <property type="term" value="F:3'-5' exonuclease activity"/>
    <property type="evidence" value="ECO:0007669"/>
    <property type="project" value="TreeGrafter"/>
</dbReference>
<feature type="compositionally biased region" description="Basic and acidic residues" evidence="1">
    <location>
        <begin position="603"/>
        <end position="613"/>
    </location>
</feature>
<feature type="region of interest" description="Disordered" evidence="1">
    <location>
        <begin position="1392"/>
        <end position="1465"/>
    </location>
</feature>
<feature type="region of interest" description="Disordered" evidence="1">
    <location>
        <begin position="319"/>
        <end position="340"/>
    </location>
</feature>
<feature type="compositionally biased region" description="Basic and acidic residues" evidence="1">
    <location>
        <begin position="319"/>
        <end position="331"/>
    </location>
</feature>
<dbReference type="GO" id="GO:0003676">
    <property type="term" value="F:nucleic acid binding"/>
    <property type="evidence" value="ECO:0007669"/>
    <property type="project" value="InterPro"/>
</dbReference>
<sequence>MAAKEKEDAKVQPLMIFYDSEAANGNVYCGDIIEIAAKCHPDVVKGSFQSLINTKQPLCAFAARDCGLSQEDLSNKPFFREIFLKFLSWIDDMVKLAKKKHGKQFFPVLCAHHGYQFDFLILLNNMERCGLHHSILTQHNVHFADTLVFCHELKDNGEKLLANTRLSLEALYRKFFPKKIFKDRHRAMGDVDGMVKIFTQTPLRKLLRLLKYSSTKERLEYYISQCGKKQQQAILEDKLCKLDACSKNMSIKKLLKEGITYNTLKRIFEDCCSFMDFYEVMKTYGIERKVSKVIALHFGGQGLQNHGLTAYPRLYEEKPNQASSESHHAESKPQPNMVSVNSLEDGKLSERENGTEDWERDLVKAAPRSSFTLKCTTPAPLSLVLDDLSYTHSEKNKIGVESPIGKVKSERTHSSHKSEGEHSLSEMQNVEVGNKSSRGKTSGAEARKGSTDSAPHAPKQRDEKTVKGRKSFRKKKPDDMLSKEVAFSGKDNRRDLVKPRQSKLINPSVNDNYITKNKPSAPCSSSDKGKPESELKEQAFDGCCSPTECSVAKLQLTEISGASSTTNLEHKFASVLIGDIAILVPVECDGKDCDSNVTGVNEPEAHTLGKSKELSSTQKSPVFDNVPSVHAVQGPFETHFEDLTEGDNFDPNKITKSSQQNCDLPPGNSVKPVVLNFPSEHDRSLLKSPESSHETCFEEQPEVNESNLSGAIEVQFESCEESTLKSSFVASAVRSDGDTCHAHPSSLDFEQSPGNALVHDQITCEEEKENVSNYLHEVRTSTNYFVPLVNLSSSGFQALKETDQGNSKCIFDTNSYFMHEACSANKPPCLNGSTVERTSGLISSWEEMSCAHLPNSALPPSSPVENPSLGSCGMNQGFASDLTSTESTIQARGDFLAELSSESSSASDDQSVDDRAFSRQPPLGEERRYTPDTVHQQSNQLPLAGNAREVITQQPSGPCLYYSQASFPPLQGNPHRTFYQGYPALPLLKPCYPSFTFSTPVQPVMAPHLMQPPHPQQVFMPPFQYRNQMMFSNLVPPSLGLPSVPHAQLQPQLFPVFQAATAFPCFSGVNLYEQAQQAAGPPVDASGQLVFTHSATALSQGGSVVSDSMDSCGSQGSLVDSSSDTSSVHSSFEGMMTSPVNQTDDNLKSFLAKADNDFGYTTTVAYKDTQKEPKEDFKENNPLSGHKHESQVVTLAKLCHMKVSGSDISSSHQYCESQEDLVHKQVTILSHEESVMGMGRRLSPDGSSVEGVCLDLSSNDFKDEFSKEASGSPSDWDNLSKECCSYTQTVVKELKNGNIKDSGPSPKPQRIKGKCSRRWKSTQSSSFSTSSHDDLSPGTEQLSVTCLTVNEQSSICENNNNSFKLEDGDISCVNDTGQRLKTRKNHRRVRFSKRDSARCRESFSSLQQPSKRQENHSIGRTAREVWERGLTDKLKGPFKEKSSRKGTLEEKVPKLGTKIDKNNNS</sequence>
<keyword evidence="4" id="KW-1185">Reference proteome</keyword>
<feature type="domain" description="Exonuclease" evidence="2">
    <location>
        <begin position="14"/>
        <end position="207"/>
    </location>
</feature>
<feature type="compositionally biased region" description="Low complexity" evidence="1">
    <location>
        <begin position="1321"/>
        <end position="1330"/>
    </location>
</feature>
<organism evidence="3 4">
    <name type="scientific">Pocillopora meandrina</name>
    <dbReference type="NCBI Taxonomy" id="46732"/>
    <lineage>
        <taxon>Eukaryota</taxon>
        <taxon>Metazoa</taxon>
        <taxon>Cnidaria</taxon>
        <taxon>Anthozoa</taxon>
        <taxon>Hexacorallia</taxon>
        <taxon>Scleractinia</taxon>
        <taxon>Astrocoeniina</taxon>
        <taxon>Pocilloporidae</taxon>
        <taxon>Pocillopora</taxon>
    </lineage>
</organism>
<feature type="compositionally biased region" description="Basic and acidic residues" evidence="1">
    <location>
        <begin position="1411"/>
        <end position="1465"/>
    </location>
</feature>
<feature type="region of interest" description="Disordered" evidence="1">
    <location>
        <begin position="401"/>
        <end position="534"/>
    </location>
</feature>
<protein>
    <recommendedName>
        <fullName evidence="2">Exonuclease domain-containing protein</fullName>
    </recommendedName>
</protein>
<comment type="caution">
    <text evidence="3">The sequence shown here is derived from an EMBL/GenBank/DDBJ whole genome shotgun (WGS) entry which is preliminary data.</text>
</comment>
<feature type="region of interest" description="Disordered" evidence="1">
    <location>
        <begin position="899"/>
        <end position="944"/>
    </location>
</feature>
<dbReference type="GO" id="GO:0005829">
    <property type="term" value="C:cytosol"/>
    <property type="evidence" value="ECO:0007669"/>
    <property type="project" value="TreeGrafter"/>
</dbReference>
<dbReference type="SUPFAM" id="SSF53098">
    <property type="entry name" value="Ribonuclease H-like"/>
    <property type="match status" value="1"/>
</dbReference>
<feature type="region of interest" description="Disordered" evidence="1">
    <location>
        <begin position="1295"/>
        <end position="1338"/>
    </location>
</feature>
<dbReference type="CDD" id="cd06127">
    <property type="entry name" value="DEDDh"/>
    <property type="match status" value="1"/>
</dbReference>
<name>A0AAU9XMS3_9CNID</name>
<evidence type="ECO:0000259" key="2">
    <source>
        <dbReference type="SMART" id="SM00479"/>
    </source>
</evidence>
<feature type="compositionally biased region" description="Low complexity" evidence="1">
    <location>
        <begin position="899"/>
        <end position="909"/>
    </location>
</feature>
<evidence type="ECO:0000256" key="1">
    <source>
        <dbReference type="SAM" id="MobiDB-lite"/>
    </source>
</evidence>
<dbReference type="Pfam" id="PF00929">
    <property type="entry name" value="RNase_T"/>
    <property type="match status" value="1"/>
</dbReference>
<dbReference type="Proteomes" id="UP001159428">
    <property type="component" value="Unassembled WGS sequence"/>
</dbReference>
<feature type="compositionally biased region" description="Polar residues" evidence="1">
    <location>
        <begin position="503"/>
        <end position="526"/>
    </location>
</feature>
<feature type="region of interest" description="Disordered" evidence="1">
    <location>
        <begin position="600"/>
        <end position="625"/>
    </location>
</feature>
<dbReference type="InterPro" id="IPR013520">
    <property type="entry name" value="Ribonucl_H"/>
</dbReference>
<dbReference type="PANTHER" id="PTHR30231:SF41">
    <property type="entry name" value="DNA POLYMERASE III SUBUNIT EPSILON"/>
    <property type="match status" value="1"/>
</dbReference>
<dbReference type="InterPro" id="IPR012337">
    <property type="entry name" value="RNaseH-like_sf"/>
</dbReference>
<feature type="compositionally biased region" description="Low complexity" evidence="1">
    <location>
        <begin position="1111"/>
        <end position="1131"/>
    </location>
</feature>
<dbReference type="SMART" id="SM00479">
    <property type="entry name" value="EXOIII"/>
    <property type="match status" value="1"/>
</dbReference>
<dbReference type="GO" id="GO:0045004">
    <property type="term" value="P:DNA replication proofreading"/>
    <property type="evidence" value="ECO:0007669"/>
    <property type="project" value="TreeGrafter"/>
</dbReference>
<feature type="region of interest" description="Disordered" evidence="1">
    <location>
        <begin position="641"/>
        <end position="668"/>
    </location>
</feature>
<accession>A0AAU9XMS3</accession>
<evidence type="ECO:0000313" key="4">
    <source>
        <dbReference type="Proteomes" id="UP001159428"/>
    </source>
</evidence>
<evidence type="ECO:0000313" key="3">
    <source>
        <dbReference type="EMBL" id="CAH3152196.1"/>
    </source>
</evidence>
<feature type="compositionally biased region" description="Basic and acidic residues" evidence="1">
    <location>
        <begin position="407"/>
        <end position="424"/>
    </location>
</feature>
<dbReference type="EMBL" id="CALNXJ010000050">
    <property type="protein sequence ID" value="CAH3152196.1"/>
    <property type="molecule type" value="Genomic_DNA"/>
</dbReference>
<proteinExistence type="predicted"/>
<dbReference type="Gene3D" id="3.30.420.10">
    <property type="entry name" value="Ribonuclease H-like superfamily/Ribonuclease H"/>
    <property type="match status" value="1"/>
</dbReference>
<dbReference type="InterPro" id="IPR036397">
    <property type="entry name" value="RNaseH_sf"/>
</dbReference>
<gene>
    <name evidence="3" type="ORF">PMEA_00026592</name>
</gene>
<feature type="compositionally biased region" description="Basic and acidic residues" evidence="1">
    <location>
        <begin position="1392"/>
        <end position="1401"/>
    </location>
</feature>
<dbReference type="PANTHER" id="PTHR30231">
    <property type="entry name" value="DNA POLYMERASE III SUBUNIT EPSILON"/>
    <property type="match status" value="1"/>
</dbReference>